<evidence type="ECO:0000313" key="2">
    <source>
        <dbReference type="Proteomes" id="UP000258379"/>
    </source>
</evidence>
<comment type="caution">
    <text evidence="1">The sequence shown here is derived from an EMBL/GenBank/DDBJ whole genome shotgun (WGS) entry which is preliminary data.</text>
</comment>
<evidence type="ECO:0000313" key="1">
    <source>
        <dbReference type="EMBL" id="RFT28026.1"/>
    </source>
</evidence>
<proteinExistence type="predicted"/>
<sequence length="58" mass="6787">MDDAVATVMLQCDLWADNNDMEHRVVNYSEVLKESNNQELIMVAEDRGVYDNNECWYS</sequence>
<protein>
    <submittedName>
        <fullName evidence="1">Type I restriction endonuclease subunit R</fullName>
    </submittedName>
</protein>
<gene>
    <name evidence="1" type="ORF">CG405_07675</name>
</gene>
<dbReference type="GO" id="GO:0004519">
    <property type="term" value="F:endonuclease activity"/>
    <property type="evidence" value="ECO:0007669"/>
    <property type="project" value="UniProtKB-KW"/>
</dbReference>
<dbReference type="Proteomes" id="UP000258379">
    <property type="component" value="Unassembled WGS sequence"/>
</dbReference>
<dbReference type="EMBL" id="NNRU01000006">
    <property type="protein sequence ID" value="RFT28026.1"/>
    <property type="molecule type" value="Genomic_DNA"/>
</dbReference>
<reference evidence="1 2" key="1">
    <citation type="submission" date="2017-07" db="EMBL/GenBank/DDBJ databases">
        <title>A comparative genomics approach to explaining the enigmatic role of Gardnerella vaginalis in the vaginal microbiome.</title>
        <authorList>
            <person name="Vancuren S.J."/>
            <person name="Hill J.E."/>
        </authorList>
    </citation>
    <scope>NUCLEOTIDE SEQUENCE [LARGE SCALE GENOMIC DNA]</scope>
    <source>
        <strain evidence="1 2">WP023</strain>
    </source>
</reference>
<name>A0A2N6S9Y8_GARVA</name>
<keyword evidence="1" id="KW-0255">Endonuclease</keyword>
<organism evidence="1 2">
    <name type="scientific">Gardnerella vaginalis</name>
    <dbReference type="NCBI Taxonomy" id="2702"/>
    <lineage>
        <taxon>Bacteria</taxon>
        <taxon>Bacillati</taxon>
        <taxon>Actinomycetota</taxon>
        <taxon>Actinomycetes</taxon>
        <taxon>Bifidobacteriales</taxon>
        <taxon>Bifidobacteriaceae</taxon>
        <taxon>Gardnerella</taxon>
    </lineage>
</organism>
<accession>A0A2N6S9Y8</accession>
<keyword evidence="1" id="KW-0378">Hydrolase</keyword>
<dbReference type="RefSeq" id="WP_032839007.1">
    <property type="nucleotide sequence ID" value="NZ_LWSQ01000105.1"/>
</dbReference>
<keyword evidence="1" id="KW-0540">Nuclease</keyword>
<dbReference type="AlphaFoldDB" id="A0A2N6S9Y8"/>